<evidence type="ECO:0000256" key="1">
    <source>
        <dbReference type="ARBA" id="ARBA00008670"/>
    </source>
</evidence>
<reference evidence="4 5" key="1">
    <citation type="submission" date="2020-10" db="EMBL/GenBank/DDBJ databases">
        <title>Pygocentrus nattereri (red-bellied piranha) genome, fPygNat1, primary haplotype.</title>
        <authorList>
            <person name="Myers G."/>
            <person name="Meyer A."/>
            <person name="Karagic N."/>
            <person name="Pippel M."/>
            <person name="Winkler S."/>
            <person name="Tracey A."/>
            <person name="Wood J."/>
            <person name="Formenti G."/>
            <person name="Howe K."/>
            <person name="Fedrigo O."/>
            <person name="Jarvis E.D."/>
        </authorList>
    </citation>
    <scope>NUCLEOTIDE SEQUENCE [LARGE SCALE GENOMIC DNA]</scope>
</reference>
<feature type="transmembrane region" description="Helical" evidence="2">
    <location>
        <begin position="12"/>
        <end position="34"/>
    </location>
</feature>
<dbReference type="InterPro" id="IPR006052">
    <property type="entry name" value="TNF_dom"/>
</dbReference>
<dbReference type="GO" id="GO:0016020">
    <property type="term" value="C:membrane"/>
    <property type="evidence" value="ECO:0007669"/>
    <property type="project" value="InterPro"/>
</dbReference>
<dbReference type="Gene3D" id="2.60.120.40">
    <property type="match status" value="1"/>
</dbReference>
<evidence type="ECO:0000259" key="3">
    <source>
        <dbReference type="PROSITE" id="PS50049"/>
    </source>
</evidence>
<dbReference type="GO" id="GO:0005164">
    <property type="term" value="F:tumor necrosis factor receptor binding"/>
    <property type="evidence" value="ECO:0007669"/>
    <property type="project" value="InterPro"/>
</dbReference>
<reference evidence="4" key="2">
    <citation type="submission" date="2025-08" db="UniProtKB">
        <authorList>
            <consortium name="Ensembl"/>
        </authorList>
    </citation>
    <scope>IDENTIFICATION</scope>
</reference>
<proteinExistence type="inferred from homology"/>
<dbReference type="InterPro" id="IPR021184">
    <property type="entry name" value="TNF_CS"/>
</dbReference>
<comment type="similarity">
    <text evidence="1">Belongs to the tumor necrosis factor family.</text>
</comment>
<name>A0AAR2K6B5_PYGNA</name>
<dbReference type="SUPFAM" id="SSF49842">
    <property type="entry name" value="TNF-like"/>
    <property type="match status" value="1"/>
</dbReference>
<sequence length="193" mass="21508">MYGQSHIRFNILLGWCCLLSVAVLVMAMVLATGINNKSPSNGMQQGSTGFINGLKCLVGPPYTNIRPEQDNETSWQQGQMCFCKNTSLLLKDNRVKITVGGFYYIYAQVSFKQVDKGTVTVIANENIPNKTPRKLIEAQQHSPGTVSMSGVILLKKGDSVKLAIWSLNKSMLLLKDESQTHWGLFLFARQQDY</sequence>
<dbReference type="InterPro" id="IPR008983">
    <property type="entry name" value="Tumour_necrosis_fac-like_dom"/>
</dbReference>
<reference evidence="4" key="3">
    <citation type="submission" date="2025-09" db="UniProtKB">
        <authorList>
            <consortium name="Ensembl"/>
        </authorList>
    </citation>
    <scope>IDENTIFICATION</scope>
</reference>
<feature type="domain" description="THD" evidence="3">
    <location>
        <begin position="53"/>
        <end position="187"/>
    </location>
</feature>
<dbReference type="GeneTree" id="ENSGT00990000205233"/>
<dbReference type="GO" id="GO:0006955">
    <property type="term" value="P:immune response"/>
    <property type="evidence" value="ECO:0007669"/>
    <property type="project" value="InterPro"/>
</dbReference>
<evidence type="ECO:0000313" key="4">
    <source>
        <dbReference type="Ensembl" id="ENSPNAP00000057651.1"/>
    </source>
</evidence>
<dbReference type="PROSITE" id="PS00251">
    <property type="entry name" value="THD_1"/>
    <property type="match status" value="1"/>
</dbReference>
<gene>
    <name evidence="4" type="primary">LTA</name>
</gene>
<organism evidence="4 5">
    <name type="scientific">Pygocentrus nattereri</name>
    <name type="common">Red-bellied piranha</name>
    <dbReference type="NCBI Taxonomy" id="42514"/>
    <lineage>
        <taxon>Eukaryota</taxon>
        <taxon>Metazoa</taxon>
        <taxon>Chordata</taxon>
        <taxon>Craniata</taxon>
        <taxon>Vertebrata</taxon>
        <taxon>Euteleostomi</taxon>
        <taxon>Actinopterygii</taxon>
        <taxon>Neopterygii</taxon>
        <taxon>Teleostei</taxon>
        <taxon>Ostariophysi</taxon>
        <taxon>Characiformes</taxon>
        <taxon>Characoidei</taxon>
        <taxon>Pygocentrus</taxon>
    </lineage>
</organism>
<accession>A0AAR2K6B5</accession>
<dbReference type="Proteomes" id="UP001501920">
    <property type="component" value="Chromosome 17"/>
</dbReference>
<evidence type="ECO:0000256" key="2">
    <source>
        <dbReference type="SAM" id="Phobius"/>
    </source>
</evidence>
<dbReference type="Ensembl" id="ENSPNAT00000061244.1">
    <property type="protein sequence ID" value="ENSPNAP00000057651.1"/>
    <property type="gene ID" value="ENSPNAG00000032038.1"/>
</dbReference>
<dbReference type="Pfam" id="PF00229">
    <property type="entry name" value="TNF"/>
    <property type="match status" value="1"/>
</dbReference>
<evidence type="ECO:0000313" key="5">
    <source>
        <dbReference type="Proteomes" id="UP001501920"/>
    </source>
</evidence>
<keyword evidence="2" id="KW-0472">Membrane</keyword>
<keyword evidence="5" id="KW-1185">Reference proteome</keyword>
<keyword evidence="2" id="KW-0812">Transmembrane</keyword>
<keyword evidence="2" id="KW-1133">Transmembrane helix</keyword>
<protein>
    <recommendedName>
        <fullName evidence="3">THD domain-containing protein</fullName>
    </recommendedName>
</protein>
<dbReference type="AlphaFoldDB" id="A0AAR2K6B5"/>
<dbReference type="PROSITE" id="PS50049">
    <property type="entry name" value="THD_2"/>
    <property type="match status" value="1"/>
</dbReference>